<sequence>MNRNSKTYYLPSVLIISAAVLAWQLGLMRCLLITRYHHFSFLIISCALLGYGIGGAVLSSFQQWFAHHGEAFFRWGCLGLGVSIPICFYTAERLPLQVFFPPEDLLSSIFWWALYWVIQSCPFVLVGALTGWALGGKAGRVNVIYACSLIGASLGVMAGMLFLSYYAPNSLAVLLGIVVSASCIGLIPALPSRAAFAYGVCVFFSLVGLAICLLVDADKVFPLRIDQYKSLAHVQRLAAQNAARRLQVFDGLRGRVELYASPHFHTLLSLASPKRLPPMDILIKDGVQIGTIPVVKNLGEVKFLDETLFAIPYHLVRPRRVLILGEAGAIHLWNARLHHPDLILFVQPDENVARVLAGHPSRPLDDPTIHVIISDARTFLEKTHETFDVIQLAELEGFAPGTSGIGGLRENYLATVQGFRKCLERLTPGGVACTVRGIQDPPRDNIKILGTWFEALRADKSLDPASHLIMARDELACAILCWKSPVTPEVGAQIAQKCHDNCWELEWAPHVHGIGANRVHMLPGPTGSSVSWYHEAITKFQRGQDEQFYRNWIAHVRPATDDIPYFFDFFRIDSISHLKRQFGPLWAARSEMGFLVLLTCLAATVIAATLFLVTALFGALRSAAQPFGRGLLWVISFFGMIGTAFMFVEMLLIQAFTRLLGDPVIAAGVVLGELLLFSGLGSMLEPRLTRQRRARMFAAGALAGVMLFLAHAGLSVAQSVVSGLALPYAMALSIAVIGPIGFLMGIPFPWAMARVNKNTPAAAPLAWAVNCFASVISSPLAIVAAMSLGFRFLWTTGSLLYGLVGLLALAASWGSNSDAPEAIGPASHKSASNE</sequence>
<protein>
    <recommendedName>
        <fullName evidence="3">Spermidine synthase</fullName>
    </recommendedName>
</protein>
<feature type="transmembrane region" description="Helical" evidence="1">
    <location>
        <begin position="765"/>
        <end position="786"/>
    </location>
</feature>
<feature type="transmembrane region" description="Helical" evidence="1">
    <location>
        <begin position="196"/>
        <end position="217"/>
    </location>
</feature>
<feature type="transmembrane region" description="Helical" evidence="1">
    <location>
        <begin position="143"/>
        <end position="165"/>
    </location>
</feature>
<keyword evidence="1" id="KW-0472">Membrane</keyword>
<evidence type="ECO:0008006" key="3">
    <source>
        <dbReference type="Google" id="ProtNLM"/>
    </source>
</evidence>
<accession>A0A7C4EUK9</accession>
<dbReference type="InterPro" id="IPR029063">
    <property type="entry name" value="SAM-dependent_MTases_sf"/>
</dbReference>
<feature type="transmembrane region" description="Helical" evidence="1">
    <location>
        <begin position="39"/>
        <end position="59"/>
    </location>
</feature>
<feature type="transmembrane region" description="Helical" evidence="1">
    <location>
        <begin position="171"/>
        <end position="189"/>
    </location>
</feature>
<comment type="caution">
    <text evidence="2">The sequence shown here is derived from an EMBL/GenBank/DDBJ whole genome shotgun (WGS) entry which is preliminary data.</text>
</comment>
<name>A0A7C4EUK9_9BACT</name>
<reference evidence="2" key="1">
    <citation type="journal article" date="2020" name="mSystems">
        <title>Genome- and Community-Level Interaction Insights into Carbon Utilization and Element Cycling Functions of Hydrothermarchaeota in Hydrothermal Sediment.</title>
        <authorList>
            <person name="Zhou Z."/>
            <person name="Liu Y."/>
            <person name="Xu W."/>
            <person name="Pan J."/>
            <person name="Luo Z.H."/>
            <person name="Li M."/>
        </authorList>
    </citation>
    <scope>NUCLEOTIDE SEQUENCE [LARGE SCALE GENOMIC DNA]</scope>
    <source>
        <strain evidence="2">SpSt-769</strain>
    </source>
</reference>
<feature type="transmembrane region" description="Helical" evidence="1">
    <location>
        <begin position="728"/>
        <end position="753"/>
    </location>
</feature>
<feature type="transmembrane region" description="Helical" evidence="1">
    <location>
        <begin position="665"/>
        <end position="684"/>
    </location>
</feature>
<gene>
    <name evidence="2" type="ORF">ENV54_09560</name>
</gene>
<evidence type="ECO:0000256" key="1">
    <source>
        <dbReference type="SAM" id="Phobius"/>
    </source>
</evidence>
<dbReference type="AlphaFoldDB" id="A0A7C4EUK9"/>
<dbReference type="Gene3D" id="3.40.50.150">
    <property type="entry name" value="Vaccinia Virus protein VP39"/>
    <property type="match status" value="1"/>
</dbReference>
<feature type="transmembrane region" description="Helical" evidence="1">
    <location>
        <begin position="696"/>
        <end position="716"/>
    </location>
</feature>
<feature type="transmembrane region" description="Helical" evidence="1">
    <location>
        <begin position="7"/>
        <end position="27"/>
    </location>
</feature>
<feature type="transmembrane region" description="Helical" evidence="1">
    <location>
        <begin position="594"/>
        <end position="619"/>
    </location>
</feature>
<feature type="transmembrane region" description="Helical" evidence="1">
    <location>
        <begin position="792"/>
        <end position="811"/>
    </location>
</feature>
<dbReference type="SUPFAM" id="SSF53335">
    <property type="entry name" value="S-adenosyl-L-methionine-dependent methyltransferases"/>
    <property type="match status" value="1"/>
</dbReference>
<feature type="transmembrane region" description="Helical" evidence="1">
    <location>
        <begin position="71"/>
        <end position="91"/>
    </location>
</feature>
<proteinExistence type="predicted"/>
<keyword evidence="1" id="KW-0812">Transmembrane</keyword>
<organism evidence="2">
    <name type="scientific">Desulfomonile tiedjei</name>
    <dbReference type="NCBI Taxonomy" id="2358"/>
    <lineage>
        <taxon>Bacteria</taxon>
        <taxon>Pseudomonadati</taxon>
        <taxon>Thermodesulfobacteriota</taxon>
        <taxon>Desulfomonilia</taxon>
        <taxon>Desulfomonilales</taxon>
        <taxon>Desulfomonilaceae</taxon>
        <taxon>Desulfomonile</taxon>
    </lineage>
</organism>
<feature type="transmembrane region" description="Helical" evidence="1">
    <location>
        <begin position="111"/>
        <end position="134"/>
    </location>
</feature>
<keyword evidence="1" id="KW-1133">Transmembrane helix</keyword>
<evidence type="ECO:0000313" key="2">
    <source>
        <dbReference type="EMBL" id="HGH61530.1"/>
    </source>
</evidence>
<dbReference type="EMBL" id="DTGT01000304">
    <property type="protein sequence ID" value="HGH61530.1"/>
    <property type="molecule type" value="Genomic_DNA"/>
</dbReference>
<feature type="transmembrane region" description="Helical" evidence="1">
    <location>
        <begin position="631"/>
        <end position="653"/>
    </location>
</feature>